<dbReference type="Pfam" id="PF04066">
    <property type="entry name" value="MrpF_PhaF"/>
    <property type="match status" value="1"/>
</dbReference>
<dbReference type="PANTHER" id="PTHR34702:SF1">
    <property type="entry name" value="NA(+)_H(+) ANTIPORTER SUBUNIT F"/>
    <property type="match status" value="1"/>
</dbReference>
<comment type="similarity">
    <text evidence="2">Belongs to the CPA3 antiporters (TC 2.A.63) subunit F family.</text>
</comment>
<dbReference type="AlphaFoldDB" id="A0A974SRT4"/>
<evidence type="ECO:0000256" key="1">
    <source>
        <dbReference type="ARBA" id="ARBA00004651"/>
    </source>
</evidence>
<evidence type="ECO:0000256" key="2">
    <source>
        <dbReference type="ARBA" id="ARBA00009212"/>
    </source>
</evidence>
<dbReference type="RefSeq" id="WP_203388884.1">
    <property type="nucleotide sequence ID" value="NZ_CP064781.1"/>
</dbReference>
<dbReference type="KEGG" id="ares:IWH25_08550"/>
<keyword evidence="3" id="KW-0813">Transport</keyword>
<evidence type="ECO:0000256" key="9">
    <source>
        <dbReference type="SAM" id="Phobius"/>
    </source>
</evidence>
<dbReference type="GO" id="GO:0015385">
    <property type="term" value="F:sodium:proton antiporter activity"/>
    <property type="evidence" value="ECO:0007669"/>
    <property type="project" value="TreeGrafter"/>
</dbReference>
<feature type="region of interest" description="Disordered" evidence="8">
    <location>
        <begin position="83"/>
        <end position="104"/>
    </location>
</feature>
<keyword evidence="6 9" id="KW-1133">Transmembrane helix</keyword>
<dbReference type="EMBL" id="CP064781">
    <property type="protein sequence ID" value="QRJ65356.1"/>
    <property type="molecule type" value="Genomic_DNA"/>
</dbReference>
<feature type="transmembrane region" description="Helical" evidence="9">
    <location>
        <begin position="57"/>
        <end position="78"/>
    </location>
</feature>
<evidence type="ECO:0000256" key="4">
    <source>
        <dbReference type="ARBA" id="ARBA00022475"/>
    </source>
</evidence>
<keyword evidence="4" id="KW-1003">Cell membrane</keyword>
<sequence length="104" mass="10552">MFAAAGLALLATLLLALVRAALGPSVFDRLQAANTIGTCAMLLLAVLGFLGGRPEFLDLALVYGLLNVIGVIAVLKFFRQGDLGDPGDGPGDADAGGAEGKARR</sequence>
<accession>A0A974SRT4</accession>
<evidence type="ECO:0000256" key="5">
    <source>
        <dbReference type="ARBA" id="ARBA00022692"/>
    </source>
</evidence>
<evidence type="ECO:0000256" key="7">
    <source>
        <dbReference type="ARBA" id="ARBA00023136"/>
    </source>
</evidence>
<dbReference type="Proteomes" id="UP000663444">
    <property type="component" value="Chromosome"/>
</dbReference>
<comment type="subcellular location">
    <subcellularLocation>
        <location evidence="1">Cell membrane</location>
        <topology evidence="1">Multi-pass membrane protein</topology>
    </subcellularLocation>
</comment>
<organism evidence="10 11">
    <name type="scientific">Azospira restricta</name>
    <dbReference type="NCBI Taxonomy" id="404405"/>
    <lineage>
        <taxon>Bacteria</taxon>
        <taxon>Pseudomonadati</taxon>
        <taxon>Pseudomonadota</taxon>
        <taxon>Betaproteobacteria</taxon>
        <taxon>Rhodocyclales</taxon>
        <taxon>Rhodocyclaceae</taxon>
        <taxon>Azospira</taxon>
    </lineage>
</organism>
<gene>
    <name evidence="10" type="ORF">IWH25_08550</name>
</gene>
<evidence type="ECO:0000256" key="8">
    <source>
        <dbReference type="SAM" id="MobiDB-lite"/>
    </source>
</evidence>
<name>A0A974SRT4_9RHOO</name>
<keyword evidence="5 9" id="KW-0812">Transmembrane</keyword>
<evidence type="ECO:0000256" key="3">
    <source>
        <dbReference type="ARBA" id="ARBA00022448"/>
    </source>
</evidence>
<dbReference type="InterPro" id="IPR007208">
    <property type="entry name" value="MrpF/PhaF-like"/>
</dbReference>
<protein>
    <submittedName>
        <fullName evidence="10">PH regulation protein F</fullName>
    </submittedName>
</protein>
<keyword evidence="7 9" id="KW-0472">Membrane</keyword>
<dbReference type="PANTHER" id="PTHR34702">
    <property type="entry name" value="NA(+)/H(+) ANTIPORTER SUBUNIT F1"/>
    <property type="match status" value="1"/>
</dbReference>
<reference evidence="10" key="1">
    <citation type="submission" date="2020-11" db="EMBL/GenBank/DDBJ databases">
        <title>Azospira restricta DSM 18626 genome sequence.</title>
        <authorList>
            <person name="Moe W.M."/>
        </authorList>
    </citation>
    <scope>NUCLEOTIDE SEQUENCE</scope>
    <source>
        <strain evidence="10">DSM 18626</strain>
    </source>
</reference>
<evidence type="ECO:0000313" key="11">
    <source>
        <dbReference type="Proteomes" id="UP000663444"/>
    </source>
</evidence>
<dbReference type="GO" id="GO:0005886">
    <property type="term" value="C:plasma membrane"/>
    <property type="evidence" value="ECO:0007669"/>
    <property type="project" value="UniProtKB-SubCell"/>
</dbReference>
<evidence type="ECO:0000256" key="6">
    <source>
        <dbReference type="ARBA" id="ARBA00022989"/>
    </source>
</evidence>
<proteinExistence type="inferred from homology"/>
<feature type="transmembrane region" description="Helical" evidence="9">
    <location>
        <begin position="30"/>
        <end position="50"/>
    </location>
</feature>
<evidence type="ECO:0000313" key="10">
    <source>
        <dbReference type="EMBL" id="QRJ65356.1"/>
    </source>
</evidence>
<keyword evidence="11" id="KW-1185">Reference proteome</keyword>